<sequence>MAGILFCFLLVSVCAMF</sequence>
<organism evidence="1">
    <name type="scientific">Arundo donax</name>
    <name type="common">Giant reed</name>
    <name type="synonym">Donax arundinaceus</name>
    <dbReference type="NCBI Taxonomy" id="35708"/>
    <lineage>
        <taxon>Eukaryota</taxon>
        <taxon>Viridiplantae</taxon>
        <taxon>Streptophyta</taxon>
        <taxon>Embryophyta</taxon>
        <taxon>Tracheophyta</taxon>
        <taxon>Spermatophyta</taxon>
        <taxon>Magnoliopsida</taxon>
        <taxon>Liliopsida</taxon>
        <taxon>Poales</taxon>
        <taxon>Poaceae</taxon>
        <taxon>PACMAD clade</taxon>
        <taxon>Arundinoideae</taxon>
        <taxon>Arundineae</taxon>
        <taxon>Arundo</taxon>
    </lineage>
</organism>
<protein>
    <submittedName>
        <fullName evidence="1">Uncharacterized protein</fullName>
    </submittedName>
</protein>
<reference evidence="1" key="1">
    <citation type="submission" date="2014-09" db="EMBL/GenBank/DDBJ databases">
        <authorList>
            <person name="Magalhaes I.L.F."/>
            <person name="Oliveira U."/>
            <person name="Santos F.R."/>
            <person name="Vidigal T.H.D.A."/>
            <person name="Brescovit A.D."/>
            <person name="Santos A.J."/>
        </authorList>
    </citation>
    <scope>NUCLEOTIDE SEQUENCE</scope>
    <source>
        <tissue evidence="1">Shoot tissue taken approximately 20 cm above the soil surface</tissue>
    </source>
</reference>
<dbReference type="AlphaFoldDB" id="A0A0A9G0R9"/>
<evidence type="ECO:0000313" key="1">
    <source>
        <dbReference type="EMBL" id="JAE16111.1"/>
    </source>
</evidence>
<reference evidence="1" key="2">
    <citation type="journal article" date="2015" name="Data Brief">
        <title>Shoot transcriptome of the giant reed, Arundo donax.</title>
        <authorList>
            <person name="Barrero R.A."/>
            <person name="Guerrero F.D."/>
            <person name="Moolhuijzen P."/>
            <person name="Goolsby J.A."/>
            <person name="Tidwell J."/>
            <person name="Bellgard S.E."/>
            <person name="Bellgard M.I."/>
        </authorList>
    </citation>
    <scope>NUCLEOTIDE SEQUENCE</scope>
    <source>
        <tissue evidence="1">Shoot tissue taken approximately 20 cm above the soil surface</tissue>
    </source>
</reference>
<accession>A0A0A9G0R9</accession>
<name>A0A0A9G0R9_ARUDO</name>
<dbReference type="EMBL" id="GBRH01181785">
    <property type="protein sequence ID" value="JAE16111.1"/>
    <property type="molecule type" value="Transcribed_RNA"/>
</dbReference>
<proteinExistence type="predicted"/>